<evidence type="ECO:0000256" key="2">
    <source>
        <dbReference type="ARBA" id="ARBA00022801"/>
    </source>
</evidence>
<protein>
    <recommendedName>
        <fullName evidence="1">1-alkyl-2-acetylglycerophosphocholine esterase</fullName>
        <ecNumber evidence="1">3.1.1.47</ecNumber>
    </recommendedName>
</protein>
<dbReference type="AlphaFoldDB" id="A0A078AXG6"/>
<keyword evidence="2 5" id="KW-0378">Hydrolase</keyword>
<evidence type="ECO:0000313" key="5">
    <source>
        <dbReference type="EMBL" id="CDW86859.1"/>
    </source>
</evidence>
<keyword evidence="4" id="KW-0443">Lipid metabolism</keyword>
<reference evidence="5 6" key="1">
    <citation type="submission" date="2014-06" db="EMBL/GenBank/DDBJ databases">
        <authorList>
            <person name="Swart Estienne"/>
        </authorList>
    </citation>
    <scope>NUCLEOTIDE SEQUENCE [LARGE SCALE GENOMIC DNA]</scope>
    <source>
        <strain evidence="5 6">130c</strain>
    </source>
</reference>
<evidence type="ECO:0000313" key="6">
    <source>
        <dbReference type="Proteomes" id="UP000039865"/>
    </source>
</evidence>
<dbReference type="Gene3D" id="3.40.50.1820">
    <property type="entry name" value="alpha/beta hydrolase"/>
    <property type="match status" value="1"/>
</dbReference>
<accession>A0A078AXG6</accession>
<dbReference type="SUPFAM" id="SSF53474">
    <property type="entry name" value="alpha/beta-Hydrolases"/>
    <property type="match status" value="1"/>
</dbReference>
<dbReference type="PANTHER" id="PTHR10272">
    <property type="entry name" value="PLATELET-ACTIVATING FACTOR ACETYLHYDROLASE"/>
    <property type="match status" value="1"/>
</dbReference>
<evidence type="ECO:0000256" key="4">
    <source>
        <dbReference type="ARBA" id="ARBA00023098"/>
    </source>
</evidence>
<dbReference type="Proteomes" id="UP000039865">
    <property type="component" value="Unassembled WGS sequence"/>
</dbReference>
<keyword evidence="3" id="KW-0442">Lipid degradation</keyword>
<name>A0A078AXG6_STYLE</name>
<dbReference type="Pfam" id="PF03403">
    <property type="entry name" value="PAF-AH_p_II"/>
    <property type="match status" value="1"/>
</dbReference>
<dbReference type="OrthoDB" id="287499at2759"/>
<keyword evidence="6" id="KW-1185">Reference proteome</keyword>
<organism evidence="5 6">
    <name type="scientific">Stylonychia lemnae</name>
    <name type="common">Ciliate</name>
    <dbReference type="NCBI Taxonomy" id="5949"/>
    <lineage>
        <taxon>Eukaryota</taxon>
        <taxon>Sar</taxon>
        <taxon>Alveolata</taxon>
        <taxon>Ciliophora</taxon>
        <taxon>Intramacronucleata</taxon>
        <taxon>Spirotrichea</taxon>
        <taxon>Stichotrichia</taxon>
        <taxon>Sporadotrichida</taxon>
        <taxon>Oxytrichidae</taxon>
        <taxon>Stylonychinae</taxon>
        <taxon>Stylonychia</taxon>
    </lineage>
</organism>
<gene>
    <name evidence="5" type="primary">Contig3258.g3482</name>
    <name evidence="5" type="ORF">STYLEM_15958</name>
</gene>
<evidence type="ECO:0000256" key="1">
    <source>
        <dbReference type="ARBA" id="ARBA00013201"/>
    </source>
</evidence>
<sequence>MASIGDPNYSKYPTRGPYNIGFKQIRTDKFDNEVIVFYPVDKDPKIEKDFKHKTFSFFDTKNQNEFIKGILHSMQPCREPYIPNNAPEFFYRFLLGAKIKNSFEEAPLSKDFTNKELIPILYSHGLSAHPRYYSQMLNDYASHGFIIFAIAHRDRSCSVTQDKLGNFTYLDGNHQKHEYEFRAQQLRTRENEFVELINEVANIGHIQNKLNLGKFNLGIQNLVVSGHSFGGITCISAAQMTDKAKNIVAFDPWTYVYQDKIVSGKFIVQQPMYTVMTEHFERMLGGGYIWEGTKSLQEFAKSEKNESIILKHGYHYDQQDLNLLTPFEALIFDKRMPSYEIPIIYQLNSQLGLLYLSKLGLANSYKETDIRSRVDKYMSKYVNYHIEYKNKRE</sequence>
<dbReference type="GO" id="GO:0016042">
    <property type="term" value="P:lipid catabolic process"/>
    <property type="evidence" value="ECO:0007669"/>
    <property type="project" value="UniProtKB-KW"/>
</dbReference>
<dbReference type="PANTHER" id="PTHR10272:SF0">
    <property type="entry name" value="PLATELET-ACTIVATING FACTOR ACETYLHYDROLASE"/>
    <property type="match status" value="1"/>
</dbReference>
<evidence type="ECO:0000256" key="3">
    <source>
        <dbReference type="ARBA" id="ARBA00022963"/>
    </source>
</evidence>
<dbReference type="InParanoid" id="A0A078AXG6"/>
<dbReference type="EC" id="3.1.1.47" evidence="1"/>
<proteinExistence type="predicted"/>
<dbReference type="EMBL" id="CCKQ01015045">
    <property type="protein sequence ID" value="CDW86859.1"/>
    <property type="molecule type" value="Genomic_DNA"/>
</dbReference>
<dbReference type="InterPro" id="IPR029058">
    <property type="entry name" value="AB_hydrolase_fold"/>
</dbReference>
<dbReference type="GO" id="GO:0003847">
    <property type="term" value="F:1-alkyl-2-acetylglycerophosphocholine esterase activity"/>
    <property type="evidence" value="ECO:0007669"/>
    <property type="project" value="UniProtKB-EC"/>
</dbReference>